<gene>
    <name evidence="2" type="ORF">PYW07_003690</name>
</gene>
<proteinExistence type="predicted"/>
<dbReference type="Gene3D" id="3.40.50.300">
    <property type="entry name" value="P-loop containing nucleotide triphosphate hydrolases"/>
    <property type="match status" value="1"/>
</dbReference>
<evidence type="ECO:0000259" key="1">
    <source>
        <dbReference type="Pfam" id="PF00685"/>
    </source>
</evidence>
<dbReference type="SUPFAM" id="SSF52540">
    <property type="entry name" value="P-loop containing nucleoside triphosphate hydrolases"/>
    <property type="match status" value="1"/>
</dbReference>
<dbReference type="Proteomes" id="UP001231518">
    <property type="component" value="Chromosome 15"/>
</dbReference>
<dbReference type="InterPro" id="IPR027417">
    <property type="entry name" value="P-loop_NTPase"/>
</dbReference>
<dbReference type="Pfam" id="PF00685">
    <property type="entry name" value="Sulfotransfer_1"/>
    <property type="match status" value="1"/>
</dbReference>
<dbReference type="InterPro" id="IPR000863">
    <property type="entry name" value="Sulfotransferase_dom"/>
</dbReference>
<evidence type="ECO:0000313" key="2">
    <source>
        <dbReference type="EMBL" id="KAJ8722510.1"/>
    </source>
</evidence>
<organism evidence="2 3">
    <name type="scientific">Mythimna separata</name>
    <name type="common">Oriental armyworm</name>
    <name type="synonym">Pseudaletia separata</name>
    <dbReference type="NCBI Taxonomy" id="271217"/>
    <lineage>
        <taxon>Eukaryota</taxon>
        <taxon>Metazoa</taxon>
        <taxon>Ecdysozoa</taxon>
        <taxon>Arthropoda</taxon>
        <taxon>Hexapoda</taxon>
        <taxon>Insecta</taxon>
        <taxon>Pterygota</taxon>
        <taxon>Neoptera</taxon>
        <taxon>Endopterygota</taxon>
        <taxon>Lepidoptera</taxon>
        <taxon>Glossata</taxon>
        <taxon>Ditrysia</taxon>
        <taxon>Noctuoidea</taxon>
        <taxon>Noctuidae</taxon>
        <taxon>Noctuinae</taxon>
        <taxon>Hadenini</taxon>
        <taxon>Mythimna</taxon>
    </lineage>
</organism>
<comment type="caution">
    <text evidence="2">The sequence shown here is derived from an EMBL/GenBank/DDBJ whole genome shotgun (WGS) entry which is preliminary data.</text>
</comment>
<sequence length="108" mass="12588">MGEKELPFPFEFVELQPEEDELIKTSFGSAMYANYIRLGPKGYIVLKSYKKDAANIYNMPLRPTDVFVASYQRSGTTWVQELAWLIANDLNYERAAEIPLTKRYHFLE</sequence>
<feature type="domain" description="Sulfotransferase" evidence="1">
    <location>
        <begin position="63"/>
        <end position="108"/>
    </location>
</feature>
<keyword evidence="3" id="KW-1185">Reference proteome</keyword>
<accession>A0AAD7YNU1</accession>
<evidence type="ECO:0000313" key="3">
    <source>
        <dbReference type="Proteomes" id="UP001231518"/>
    </source>
</evidence>
<name>A0AAD7YNU1_MYTSE</name>
<dbReference type="EMBL" id="JARGEI010000012">
    <property type="protein sequence ID" value="KAJ8722510.1"/>
    <property type="molecule type" value="Genomic_DNA"/>
</dbReference>
<dbReference type="AlphaFoldDB" id="A0AAD7YNU1"/>
<dbReference type="GO" id="GO:0008146">
    <property type="term" value="F:sulfotransferase activity"/>
    <property type="evidence" value="ECO:0007669"/>
    <property type="project" value="InterPro"/>
</dbReference>
<protein>
    <recommendedName>
        <fullName evidence="1">Sulfotransferase domain-containing protein</fullName>
    </recommendedName>
</protein>
<reference evidence="2" key="1">
    <citation type="submission" date="2023-03" db="EMBL/GenBank/DDBJ databases">
        <title>Chromosome-level genomes of two armyworms, Mythimna separata and Mythimna loreyi, provide insights into the biosynthesis and reception of sex pheromones.</title>
        <authorList>
            <person name="Zhao H."/>
        </authorList>
    </citation>
    <scope>NUCLEOTIDE SEQUENCE</scope>
    <source>
        <strain evidence="2">BeijingLab</strain>
        <tissue evidence="2">Pupa</tissue>
    </source>
</reference>